<dbReference type="EMBL" id="CP030850">
    <property type="protein sequence ID" value="AXE18669.1"/>
    <property type="molecule type" value="Genomic_DNA"/>
</dbReference>
<dbReference type="KEGG" id="run:DR864_13355"/>
<name>A0A344TJ48_9BACT</name>
<dbReference type="NCBIfam" id="TIGR01643">
    <property type="entry name" value="YD_repeat_2x"/>
    <property type="match status" value="1"/>
</dbReference>
<protein>
    <recommendedName>
        <fullName evidence="3">YD repeat-containing protein</fullName>
    </recommendedName>
</protein>
<reference evidence="1 2" key="1">
    <citation type="submission" date="2018-07" db="EMBL/GenBank/DDBJ databases">
        <title>Genome sequencing of Runella.</title>
        <authorList>
            <person name="Baek M.-G."/>
            <person name="Yi H."/>
        </authorList>
    </citation>
    <scope>NUCLEOTIDE SEQUENCE [LARGE SCALE GENOMIC DNA]</scope>
    <source>
        <strain evidence="1 2">HYN0085</strain>
    </source>
</reference>
<organism evidence="1 2">
    <name type="scientific">Runella rosea</name>
    <dbReference type="NCBI Taxonomy" id="2259595"/>
    <lineage>
        <taxon>Bacteria</taxon>
        <taxon>Pseudomonadati</taxon>
        <taxon>Bacteroidota</taxon>
        <taxon>Cytophagia</taxon>
        <taxon>Cytophagales</taxon>
        <taxon>Spirosomataceae</taxon>
        <taxon>Runella</taxon>
    </lineage>
</organism>
<evidence type="ECO:0008006" key="3">
    <source>
        <dbReference type="Google" id="ProtNLM"/>
    </source>
</evidence>
<evidence type="ECO:0000313" key="1">
    <source>
        <dbReference type="EMBL" id="AXE18669.1"/>
    </source>
</evidence>
<dbReference type="AlphaFoldDB" id="A0A344TJ48"/>
<evidence type="ECO:0000313" key="2">
    <source>
        <dbReference type="Proteomes" id="UP000251993"/>
    </source>
</evidence>
<dbReference type="RefSeq" id="WP_114067451.1">
    <property type="nucleotide sequence ID" value="NZ_CP030850.1"/>
</dbReference>
<keyword evidence="2" id="KW-1185">Reference proteome</keyword>
<dbReference type="Proteomes" id="UP000251993">
    <property type="component" value="Chromosome"/>
</dbReference>
<proteinExistence type="predicted"/>
<dbReference type="Gene3D" id="2.180.10.10">
    <property type="entry name" value="RHS repeat-associated core"/>
    <property type="match status" value="1"/>
</dbReference>
<gene>
    <name evidence="1" type="ORF">DR864_13355</name>
</gene>
<dbReference type="InterPro" id="IPR006530">
    <property type="entry name" value="YD"/>
</dbReference>
<sequence>MKSPLYQFITWFVLCTITVGFNSCSDKEPTPEKVCKLLTNGSYQTTYEYDNRYNLIRLSGNGGSITYNYDKKGFLSEEIHSDGKAIKYEYKNGLLSKITYPAGSFDIEAIYEYDAQQQLSKSTHKTTRYTITRNYNNGMPISFFRNENGTITQPFQYDNGRVIRIIQGDRSYQTYDYDSRGRNTLYTKYDNTGKITEYIEYTYQDGLEPLNAIPNNFFKGFPDEIKNISPNGLIKQSTYYKRQANNSFIKESESNYGYVLNRKGYPTVVSQTYSYRNSTGTWVTNNTYKTTYSYFNCEE</sequence>
<dbReference type="OrthoDB" id="928658at2"/>
<accession>A0A344TJ48</accession>